<gene>
    <name evidence="1" type="ORF">KY290_030777</name>
</gene>
<evidence type="ECO:0000313" key="1">
    <source>
        <dbReference type="EMBL" id="KAH0742784.1"/>
    </source>
</evidence>
<proteinExistence type="predicted"/>
<organism evidence="1 2">
    <name type="scientific">Solanum tuberosum</name>
    <name type="common">Potato</name>
    <dbReference type="NCBI Taxonomy" id="4113"/>
    <lineage>
        <taxon>Eukaryota</taxon>
        <taxon>Viridiplantae</taxon>
        <taxon>Streptophyta</taxon>
        <taxon>Embryophyta</taxon>
        <taxon>Tracheophyta</taxon>
        <taxon>Spermatophyta</taxon>
        <taxon>Magnoliopsida</taxon>
        <taxon>eudicotyledons</taxon>
        <taxon>Gunneridae</taxon>
        <taxon>Pentapetalae</taxon>
        <taxon>asterids</taxon>
        <taxon>lamiids</taxon>
        <taxon>Solanales</taxon>
        <taxon>Solanaceae</taxon>
        <taxon>Solanoideae</taxon>
        <taxon>Solaneae</taxon>
        <taxon>Solanum</taxon>
    </lineage>
</organism>
<comment type="caution">
    <text evidence="1">The sequence shown here is derived from an EMBL/GenBank/DDBJ whole genome shotgun (WGS) entry which is preliminary data.</text>
</comment>
<keyword evidence="2" id="KW-1185">Reference proteome</keyword>
<sequence length="108" mass="12279">MEHWFSLAQPGLVSPYGVVWFVNKLYRVTSLSSMPSELEDAIGFGPALLLLVVHHSILSRLLQKLQPDTERKFSYSDSFGCSMKTFKVGGLLELYNEFPAHWIQFSLV</sequence>
<name>A0ABQ7U870_SOLTU</name>
<accession>A0ABQ7U870</accession>
<reference evidence="1 2" key="1">
    <citation type="journal article" date="2021" name="bioRxiv">
        <title>Chromosome-scale and haplotype-resolved genome assembly of a tetraploid potato cultivar.</title>
        <authorList>
            <person name="Sun H."/>
            <person name="Jiao W.-B."/>
            <person name="Krause K."/>
            <person name="Campoy J.A."/>
            <person name="Goel M."/>
            <person name="Folz-Donahue K."/>
            <person name="Kukat C."/>
            <person name="Huettel B."/>
            <person name="Schneeberger K."/>
        </authorList>
    </citation>
    <scope>NUCLEOTIDE SEQUENCE [LARGE SCALE GENOMIC DNA]</scope>
    <source>
        <strain evidence="1">SolTubOtavaFocal</strain>
        <tissue evidence="1">Leaves</tissue>
    </source>
</reference>
<protein>
    <submittedName>
        <fullName evidence="1">Uncharacterized protein</fullName>
    </submittedName>
</protein>
<dbReference type="Proteomes" id="UP000826656">
    <property type="component" value="Unassembled WGS sequence"/>
</dbReference>
<evidence type="ECO:0000313" key="2">
    <source>
        <dbReference type="Proteomes" id="UP000826656"/>
    </source>
</evidence>
<dbReference type="EMBL" id="JAIVGD010000023">
    <property type="protein sequence ID" value="KAH0742784.1"/>
    <property type="molecule type" value="Genomic_DNA"/>
</dbReference>